<evidence type="ECO:0000256" key="1">
    <source>
        <dbReference type="SAM" id="MobiDB-lite"/>
    </source>
</evidence>
<dbReference type="RefSeq" id="WP_012347502.1">
    <property type="nucleotide sequence ID" value="NC_010524.1"/>
</dbReference>
<keyword evidence="3" id="KW-1185">Reference proteome</keyword>
<dbReference type="EMBL" id="CP001013">
    <property type="protein sequence ID" value="ACB34746.1"/>
    <property type="molecule type" value="Genomic_DNA"/>
</dbReference>
<dbReference type="AlphaFoldDB" id="B1Y5N4"/>
<gene>
    <name evidence="2" type="ordered locus">Lcho_2481</name>
</gene>
<proteinExistence type="predicted"/>
<dbReference type="OrthoDB" id="8907252at2"/>
<dbReference type="STRING" id="395495.Lcho_2481"/>
<organism evidence="2 3">
    <name type="scientific">Leptothrix cholodnii (strain ATCC 51168 / LMG 8142 / SP-6)</name>
    <name type="common">Leptothrix discophora (strain SP-6)</name>
    <dbReference type="NCBI Taxonomy" id="395495"/>
    <lineage>
        <taxon>Bacteria</taxon>
        <taxon>Pseudomonadati</taxon>
        <taxon>Pseudomonadota</taxon>
        <taxon>Betaproteobacteria</taxon>
        <taxon>Burkholderiales</taxon>
        <taxon>Sphaerotilaceae</taxon>
        <taxon>Leptothrix</taxon>
    </lineage>
</organism>
<name>B1Y5N4_LEPCP</name>
<dbReference type="KEGG" id="lch:Lcho_2481"/>
<protein>
    <submittedName>
        <fullName evidence="2">Uncharacterized protein</fullName>
    </submittedName>
</protein>
<dbReference type="HOGENOM" id="CLU_2093808_0_0_4"/>
<evidence type="ECO:0000313" key="3">
    <source>
        <dbReference type="Proteomes" id="UP000001693"/>
    </source>
</evidence>
<sequence length="116" mass="12745">METVLASLGLFICVLLLVRMALRPRARERLDRVGRTLRGQGVALYGWLAGLIRRRRAPGPARPDPKAARQLAQEAIRRARGGSSAPQGEWDGNVFRPRGVDWSGPPAGRPGDEPRD</sequence>
<evidence type="ECO:0000313" key="2">
    <source>
        <dbReference type="EMBL" id="ACB34746.1"/>
    </source>
</evidence>
<dbReference type="Proteomes" id="UP000001693">
    <property type="component" value="Chromosome"/>
</dbReference>
<accession>B1Y5N4</accession>
<feature type="region of interest" description="Disordered" evidence="1">
    <location>
        <begin position="56"/>
        <end position="116"/>
    </location>
</feature>
<reference evidence="2 3" key="1">
    <citation type="submission" date="2008-03" db="EMBL/GenBank/DDBJ databases">
        <title>Complete sequence of Leptothrix cholodnii SP-6.</title>
        <authorList>
            <consortium name="US DOE Joint Genome Institute"/>
            <person name="Copeland A."/>
            <person name="Lucas S."/>
            <person name="Lapidus A."/>
            <person name="Glavina del Rio T."/>
            <person name="Dalin E."/>
            <person name="Tice H."/>
            <person name="Bruce D."/>
            <person name="Goodwin L."/>
            <person name="Pitluck S."/>
            <person name="Chertkov O."/>
            <person name="Brettin T."/>
            <person name="Detter J.C."/>
            <person name="Han C."/>
            <person name="Kuske C.R."/>
            <person name="Schmutz J."/>
            <person name="Larimer F."/>
            <person name="Land M."/>
            <person name="Hauser L."/>
            <person name="Kyrpides N."/>
            <person name="Lykidis A."/>
            <person name="Emerson D."/>
            <person name="Richardson P."/>
        </authorList>
    </citation>
    <scope>NUCLEOTIDE SEQUENCE [LARGE SCALE GENOMIC DNA]</scope>
    <source>
        <strain evidence="3">ATCC 51168 / LMG 8142 / SP-6</strain>
    </source>
</reference>